<keyword evidence="6" id="KW-1185">Reference proteome</keyword>
<reference evidence="5" key="1">
    <citation type="journal article" date="2014" name="Int. J. Syst. Evol. Microbiol.">
        <title>Complete genome sequence of Corynebacterium casei LMG S-19264T (=DSM 44701T), isolated from a smear-ripened cheese.</title>
        <authorList>
            <consortium name="US DOE Joint Genome Institute (JGI-PGF)"/>
            <person name="Walter F."/>
            <person name="Albersmeier A."/>
            <person name="Kalinowski J."/>
            <person name="Ruckert C."/>
        </authorList>
    </citation>
    <scope>NUCLEOTIDE SEQUENCE</scope>
    <source>
        <strain evidence="5">JCM 4346</strain>
    </source>
</reference>
<feature type="compositionally biased region" description="Low complexity" evidence="3">
    <location>
        <begin position="11"/>
        <end position="20"/>
    </location>
</feature>
<gene>
    <name evidence="5" type="ORF">GCM10010251_51420</name>
</gene>
<sequence>MAPHDAARSPGASTAHAAGSARAVISVRRARTRAGRVVRGLSGRRACCTKALRNDYPAPIDADGVTYPSVAHAYWALTVADPGNRAAITAADSAFAARTQAAGAPRRDGWEQARTAVLTALLRAKYTQHPTLAEILLATDDSTLVHDDIDSGFRGDNAGRGRNWTGRLLNSSAPNCTPSARESVRTGDVGAPRPGPEAASPRPTRRLRHRRPPRDRPSHSHTSRHHEVDRRVHLPCRASHVTSPPTPLPPARPRRRLGSERFPRRATVP</sequence>
<comment type="caution">
    <text evidence="5">The sequence shown here is derived from an EMBL/GenBank/DDBJ whole genome shotgun (WGS) entry which is preliminary data.</text>
</comment>
<name>A0A918CKA8_9ACTN</name>
<dbReference type="EMBL" id="BMSX01000012">
    <property type="protein sequence ID" value="GGR28927.1"/>
    <property type="molecule type" value="Genomic_DNA"/>
</dbReference>
<evidence type="ECO:0000256" key="2">
    <source>
        <dbReference type="ARBA" id="ARBA00000751"/>
    </source>
</evidence>
<reference evidence="5" key="2">
    <citation type="submission" date="2020-09" db="EMBL/GenBank/DDBJ databases">
        <authorList>
            <person name="Sun Q."/>
            <person name="Ohkuma M."/>
        </authorList>
    </citation>
    <scope>NUCLEOTIDE SEQUENCE</scope>
    <source>
        <strain evidence="5">JCM 4346</strain>
    </source>
</reference>
<dbReference type="InterPro" id="IPR012816">
    <property type="entry name" value="NADAR"/>
</dbReference>
<organism evidence="5 6">
    <name type="scientific">Streptomyces aurantiogriseus</name>
    <dbReference type="NCBI Taxonomy" id="66870"/>
    <lineage>
        <taxon>Bacteria</taxon>
        <taxon>Bacillati</taxon>
        <taxon>Actinomycetota</taxon>
        <taxon>Actinomycetes</taxon>
        <taxon>Kitasatosporales</taxon>
        <taxon>Streptomycetaceae</taxon>
        <taxon>Streptomyces</taxon>
    </lineage>
</organism>
<evidence type="ECO:0000256" key="1">
    <source>
        <dbReference type="ARBA" id="ARBA00000022"/>
    </source>
</evidence>
<comment type="catalytic activity">
    <reaction evidence="1">
        <text>5-amino-6-(5-phospho-D-ribosylamino)uracil + H2O = 5,6-diaminouracil + D-ribose 5-phosphate</text>
        <dbReference type="Rhea" id="RHEA:55020"/>
        <dbReference type="ChEBI" id="CHEBI:15377"/>
        <dbReference type="ChEBI" id="CHEBI:46252"/>
        <dbReference type="ChEBI" id="CHEBI:58453"/>
        <dbReference type="ChEBI" id="CHEBI:78346"/>
    </reaction>
</comment>
<evidence type="ECO:0000256" key="3">
    <source>
        <dbReference type="SAM" id="MobiDB-lite"/>
    </source>
</evidence>
<dbReference type="Pfam" id="PF08719">
    <property type="entry name" value="NADAR"/>
    <property type="match status" value="1"/>
</dbReference>
<feature type="compositionally biased region" description="Polar residues" evidence="3">
    <location>
        <begin position="168"/>
        <end position="180"/>
    </location>
</feature>
<feature type="compositionally biased region" description="Basic and acidic residues" evidence="3">
    <location>
        <begin position="150"/>
        <end position="159"/>
    </location>
</feature>
<dbReference type="AlphaFoldDB" id="A0A918CKA8"/>
<feature type="region of interest" description="Disordered" evidence="3">
    <location>
        <begin position="1"/>
        <end position="20"/>
    </location>
</feature>
<feature type="region of interest" description="Disordered" evidence="3">
    <location>
        <begin position="150"/>
        <end position="269"/>
    </location>
</feature>
<evidence type="ECO:0000313" key="6">
    <source>
        <dbReference type="Proteomes" id="UP000658320"/>
    </source>
</evidence>
<feature type="compositionally biased region" description="Basic residues" evidence="3">
    <location>
        <begin position="203"/>
        <end position="224"/>
    </location>
</feature>
<proteinExistence type="predicted"/>
<comment type="catalytic activity">
    <reaction evidence="2">
        <text>2,5-diamino-6-hydroxy-4-(5-phosphoribosylamino)-pyrimidine + H2O = 2,5,6-triamino-4-hydroxypyrimidine + D-ribose 5-phosphate</text>
        <dbReference type="Rhea" id="RHEA:23436"/>
        <dbReference type="ChEBI" id="CHEBI:15377"/>
        <dbReference type="ChEBI" id="CHEBI:58614"/>
        <dbReference type="ChEBI" id="CHEBI:78346"/>
        <dbReference type="ChEBI" id="CHEBI:137796"/>
    </reaction>
</comment>
<dbReference type="InterPro" id="IPR037238">
    <property type="entry name" value="YbiA-like_sf"/>
</dbReference>
<dbReference type="Proteomes" id="UP000658320">
    <property type="component" value="Unassembled WGS sequence"/>
</dbReference>
<evidence type="ECO:0000313" key="5">
    <source>
        <dbReference type="EMBL" id="GGR28927.1"/>
    </source>
</evidence>
<dbReference type="RefSeq" id="WP_229911146.1">
    <property type="nucleotide sequence ID" value="NZ_BMSX01000012.1"/>
</dbReference>
<protein>
    <recommendedName>
        <fullName evidence="4">NADAR domain-containing protein</fullName>
    </recommendedName>
</protein>
<feature type="domain" description="NADAR" evidence="4">
    <location>
        <begin position="56"/>
        <end position="170"/>
    </location>
</feature>
<accession>A0A918CKA8</accession>
<dbReference type="Gene3D" id="1.10.357.40">
    <property type="entry name" value="YbiA-like"/>
    <property type="match status" value="1"/>
</dbReference>
<dbReference type="SUPFAM" id="SSF143990">
    <property type="entry name" value="YbiA-like"/>
    <property type="match status" value="1"/>
</dbReference>
<dbReference type="CDD" id="cd15457">
    <property type="entry name" value="NADAR"/>
    <property type="match status" value="1"/>
</dbReference>
<evidence type="ECO:0000259" key="4">
    <source>
        <dbReference type="Pfam" id="PF08719"/>
    </source>
</evidence>